<dbReference type="Pfam" id="PF12681">
    <property type="entry name" value="Glyoxalase_2"/>
    <property type="match status" value="1"/>
</dbReference>
<keyword evidence="3" id="KW-1185">Reference proteome</keyword>
<dbReference type="PROSITE" id="PS51819">
    <property type="entry name" value="VOC"/>
    <property type="match status" value="1"/>
</dbReference>
<dbReference type="InterPro" id="IPR037523">
    <property type="entry name" value="VOC_core"/>
</dbReference>
<organism evidence="2 3">
    <name type="scientific">Emergencia timonensis</name>
    <dbReference type="NCBI Taxonomy" id="1776384"/>
    <lineage>
        <taxon>Bacteria</taxon>
        <taxon>Bacillati</taxon>
        <taxon>Bacillota</taxon>
        <taxon>Clostridia</taxon>
        <taxon>Peptostreptococcales</taxon>
        <taxon>Anaerovoracaceae</taxon>
        <taxon>Emergencia</taxon>
    </lineage>
</organism>
<dbReference type="InterPro" id="IPR029068">
    <property type="entry name" value="Glyas_Bleomycin-R_OHBP_Dase"/>
</dbReference>
<proteinExistence type="predicted"/>
<dbReference type="SUPFAM" id="SSF54593">
    <property type="entry name" value="Glyoxalase/Bleomycin resistance protein/Dihydroxybiphenyl dioxygenase"/>
    <property type="match status" value="1"/>
</dbReference>
<evidence type="ECO:0000313" key="2">
    <source>
        <dbReference type="EMBL" id="RHJ83679.1"/>
    </source>
</evidence>
<dbReference type="InterPro" id="IPR025870">
    <property type="entry name" value="Glyoxalase-like_dom"/>
</dbReference>
<dbReference type="Proteomes" id="UP000284841">
    <property type="component" value="Unassembled WGS sequence"/>
</dbReference>
<reference evidence="2 3" key="1">
    <citation type="submission" date="2018-08" db="EMBL/GenBank/DDBJ databases">
        <title>A genome reference for cultivated species of the human gut microbiota.</title>
        <authorList>
            <person name="Zou Y."/>
            <person name="Xue W."/>
            <person name="Luo G."/>
        </authorList>
    </citation>
    <scope>NUCLEOTIDE SEQUENCE [LARGE SCALE GENOMIC DNA]</scope>
    <source>
        <strain evidence="2 3">AM07-24</strain>
    </source>
</reference>
<dbReference type="RefSeq" id="WP_118336641.1">
    <property type="nucleotide sequence ID" value="NZ_AP025567.1"/>
</dbReference>
<evidence type="ECO:0000313" key="3">
    <source>
        <dbReference type="Proteomes" id="UP000284841"/>
    </source>
</evidence>
<sequence length="155" mass="18022">MIFACLLSVKDINKARAFYEEIFDLKVDADFGINVGFDCGLALQQDFSWLTGIPSEEIKDRENSFEVYFEMKDFDEFVAKLKKRDDIRLLHDVKEHGWGQHVIRFYDLDNHLIEVGESMKSVIEKFMDQGMTLEEVAKRIDGTVTDVEKMLRAAE</sequence>
<dbReference type="OrthoDB" id="9815599at2"/>
<protein>
    <submittedName>
        <fullName evidence="2">Glyoxalase</fullName>
    </submittedName>
</protein>
<comment type="caution">
    <text evidence="2">The sequence shown here is derived from an EMBL/GenBank/DDBJ whole genome shotgun (WGS) entry which is preliminary data.</text>
</comment>
<dbReference type="Gene3D" id="3.10.180.10">
    <property type="entry name" value="2,3-Dihydroxybiphenyl 1,2-Dioxygenase, domain 1"/>
    <property type="match status" value="1"/>
</dbReference>
<dbReference type="STRING" id="1776384.GCA_900086585_01157"/>
<evidence type="ECO:0000259" key="1">
    <source>
        <dbReference type="PROSITE" id="PS51819"/>
    </source>
</evidence>
<name>A0A415DUA2_9FIRM</name>
<dbReference type="AlphaFoldDB" id="A0A415DUA2"/>
<gene>
    <name evidence="2" type="ORF">DW099_18315</name>
</gene>
<dbReference type="EMBL" id="QRMS01000008">
    <property type="protein sequence ID" value="RHJ83679.1"/>
    <property type="molecule type" value="Genomic_DNA"/>
</dbReference>
<accession>A0A415DUA2</accession>
<feature type="domain" description="VOC" evidence="1">
    <location>
        <begin position="1"/>
        <end position="118"/>
    </location>
</feature>